<keyword evidence="1" id="KW-0812">Transmembrane</keyword>
<name>B9XPS9_PEDPL</name>
<reference evidence="2 3" key="1">
    <citation type="journal article" date="2011" name="J. Bacteriol.">
        <title>Genome sequence of 'Pedosphaera parvula' Ellin514, an aerobic Verrucomicrobial isolate from pasture soil.</title>
        <authorList>
            <person name="Kant R."/>
            <person name="van Passel M.W."/>
            <person name="Sangwan P."/>
            <person name="Palva A."/>
            <person name="Lucas S."/>
            <person name="Copeland A."/>
            <person name="Lapidus A."/>
            <person name="Glavina Del Rio T."/>
            <person name="Dalin E."/>
            <person name="Tice H."/>
            <person name="Bruce D."/>
            <person name="Goodwin L."/>
            <person name="Pitluck S."/>
            <person name="Chertkov O."/>
            <person name="Larimer F.W."/>
            <person name="Land M.L."/>
            <person name="Hauser L."/>
            <person name="Brettin T.S."/>
            <person name="Detter J.C."/>
            <person name="Han S."/>
            <person name="de Vos W.M."/>
            <person name="Janssen P.H."/>
            <person name="Smidt H."/>
        </authorList>
    </citation>
    <scope>NUCLEOTIDE SEQUENCE [LARGE SCALE GENOMIC DNA]</scope>
    <source>
        <strain evidence="2 3">Ellin514</strain>
    </source>
</reference>
<feature type="transmembrane region" description="Helical" evidence="1">
    <location>
        <begin position="21"/>
        <end position="43"/>
    </location>
</feature>
<comment type="caution">
    <text evidence="2">The sequence shown here is derived from an EMBL/GenBank/DDBJ whole genome shotgun (WGS) entry which is preliminary data.</text>
</comment>
<proteinExistence type="predicted"/>
<accession>B9XPS9</accession>
<evidence type="ECO:0000256" key="1">
    <source>
        <dbReference type="SAM" id="Phobius"/>
    </source>
</evidence>
<dbReference type="EMBL" id="ABOX02000048">
    <property type="protein sequence ID" value="EEF58202.1"/>
    <property type="molecule type" value="Genomic_DNA"/>
</dbReference>
<organism evidence="2 3">
    <name type="scientific">Pedosphaera parvula (strain Ellin514)</name>
    <dbReference type="NCBI Taxonomy" id="320771"/>
    <lineage>
        <taxon>Bacteria</taxon>
        <taxon>Pseudomonadati</taxon>
        <taxon>Verrucomicrobiota</taxon>
        <taxon>Pedosphaerae</taxon>
        <taxon>Pedosphaerales</taxon>
        <taxon>Pedosphaeraceae</taxon>
        <taxon>Pedosphaera</taxon>
    </lineage>
</organism>
<dbReference type="Proteomes" id="UP000003688">
    <property type="component" value="Unassembled WGS sequence"/>
</dbReference>
<dbReference type="AlphaFoldDB" id="B9XPS9"/>
<feature type="transmembrane region" description="Helical" evidence="1">
    <location>
        <begin position="49"/>
        <end position="68"/>
    </location>
</feature>
<keyword evidence="3" id="KW-1185">Reference proteome</keyword>
<gene>
    <name evidence="2" type="ORF">Cflav_PD1402</name>
</gene>
<evidence type="ECO:0000313" key="2">
    <source>
        <dbReference type="EMBL" id="EEF58202.1"/>
    </source>
</evidence>
<keyword evidence="1" id="KW-0472">Membrane</keyword>
<evidence type="ECO:0000313" key="3">
    <source>
        <dbReference type="Proteomes" id="UP000003688"/>
    </source>
</evidence>
<protein>
    <submittedName>
        <fullName evidence="2">Uncharacterized protein</fullName>
    </submittedName>
</protein>
<sequence>MDAAVKGNMDKNTQLASNLQSIVIWGSALGGAVLAATLQAYRLPSSFEFSGYTMAASAVGGVVFWAYWKLFFVKRQFRGFKLLQFLFTVVLIGAGLAGVLYPLRFVSREQLPQLFIGLSTAVFALSGVGLLLRGCKLMFEEDERNNAVGSVGETD</sequence>
<feature type="transmembrane region" description="Helical" evidence="1">
    <location>
        <begin position="80"/>
        <end position="101"/>
    </location>
</feature>
<feature type="transmembrane region" description="Helical" evidence="1">
    <location>
        <begin position="113"/>
        <end position="132"/>
    </location>
</feature>
<keyword evidence="1" id="KW-1133">Transmembrane helix</keyword>